<reference evidence="1" key="2">
    <citation type="journal article" date="2015" name="Fish Shellfish Immunol.">
        <title>Early steps in the European eel (Anguilla anguilla)-Vibrio vulnificus interaction in the gills: Role of the RtxA13 toxin.</title>
        <authorList>
            <person name="Callol A."/>
            <person name="Pajuelo D."/>
            <person name="Ebbesson L."/>
            <person name="Teles M."/>
            <person name="MacKenzie S."/>
            <person name="Amaro C."/>
        </authorList>
    </citation>
    <scope>NUCLEOTIDE SEQUENCE</scope>
</reference>
<protein>
    <submittedName>
        <fullName evidence="1">Uncharacterized protein</fullName>
    </submittedName>
</protein>
<evidence type="ECO:0000313" key="1">
    <source>
        <dbReference type="EMBL" id="JAH29473.1"/>
    </source>
</evidence>
<sequence length="19" mass="2473">MWSRHTSWKRRCRGYSFLD</sequence>
<reference evidence="1" key="1">
    <citation type="submission" date="2014-11" db="EMBL/GenBank/DDBJ databases">
        <authorList>
            <person name="Amaro Gonzalez C."/>
        </authorList>
    </citation>
    <scope>NUCLEOTIDE SEQUENCE</scope>
</reference>
<name>A0A0E9RM96_ANGAN</name>
<accession>A0A0E9RM96</accession>
<proteinExistence type="predicted"/>
<dbReference type="EMBL" id="GBXM01079104">
    <property type="protein sequence ID" value="JAH29473.1"/>
    <property type="molecule type" value="Transcribed_RNA"/>
</dbReference>
<organism evidence="1">
    <name type="scientific">Anguilla anguilla</name>
    <name type="common">European freshwater eel</name>
    <name type="synonym">Muraena anguilla</name>
    <dbReference type="NCBI Taxonomy" id="7936"/>
    <lineage>
        <taxon>Eukaryota</taxon>
        <taxon>Metazoa</taxon>
        <taxon>Chordata</taxon>
        <taxon>Craniata</taxon>
        <taxon>Vertebrata</taxon>
        <taxon>Euteleostomi</taxon>
        <taxon>Actinopterygii</taxon>
        <taxon>Neopterygii</taxon>
        <taxon>Teleostei</taxon>
        <taxon>Anguilliformes</taxon>
        <taxon>Anguillidae</taxon>
        <taxon>Anguilla</taxon>
    </lineage>
</organism>
<dbReference type="AlphaFoldDB" id="A0A0E9RM96"/>